<accession>A0A1G5QV06</accession>
<dbReference type="AlphaFoldDB" id="A0A1G5QV06"/>
<evidence type="ECO:0000313" key="1">
    <source>
        <dbReference type="EMBL" id="SCZ64909.1"/>
    </source>
</evidence>
<organism evidence="1 2">
    <name type="scientific">Thiohalomonas denitrificans</name>
    <dbReference type="NCBI Taxonomy" id="415747"/>
    <lineage>
        <taxon>Bacteria</taxon>
        <taxon>Pseudomonadati</taxon>
        <taxon>Pseudomonadota</taxon>
        <taxon>Gammaproteobacteria</taxon>
        <taxon>Thiohalomonadales</taxon>
        <taxon>Thiohalomonadaceae</taxon>
        <taxon>Thiohalomonas</taxon>
    </lineage>
</organism>
<keyword evidence="2" id="KW-1185">Reference proteome</keyword>
<evidence type="ECO:0000313" key="2">
    <source>
        <dbReference type="Proteomes" id="UP000199648"/>
    </source>
</evidence>
<dbReference type="EMBL" id="FMWD01000009">
    <property type="protein sequence ID" value="SCZ64909.1"/>
    <property type="molecule type" value="Genomic_DNA"/>
</dbReference>
<dbReference type="Proteomes" id="UP000199648">
    <property type="component" value="Unassembled WGS sequence"/>
</dbReference>
<dbReference type="InterPro" id="IPR017143">
    <property type="entry name" value="UCP037225"/>
</dbReference>
<name>A0A1G5QV06_9GAMM</name>
<reference evidence="1 2" key="1">
    <citation type="submission" date="2016-10" db="EMBL/GenBank/DDBJ databases">
        <authorList>
            <person name="de Groot N.N."/>
        </authorList>
    </citation>
    <scope>NUCLEOTIDE SEQUENCE [LARGE SCALE GENOMIC DNA]</scope>
    <source>
        <strain evidence="1 2">HLD2</strain>
    </source>
</reference>
<dbReference type="Pfam" id="PF14255">
    <property type="entry name" value="Zn_ribbon_21"/>
    <property type="match status" value="1"/>
</dbReference>
<gene>
    <name evidence="1" type="ORF">SAMN03097708_02738</name>
</gene>
<dbReference type="InterPro" id="IPR025990">
    <property type="entry name" value="zinc_ribbon_bacterial"/>
</dbReference>
<dbReference type="STRING" id="415747.SAMN03097708_02738"/>
<sequence length="61" mass="6876">MQQYTKAQCPYCGEPLELVIDPSVAEQDYIEDCEVCCRPLRVLVSGAGGQSLRVEVRREDE</sequence>
<dbReference type="OrthoDB" id="9814566at2"/>
<protein>
    <submittedName>
        <fullName evidence="1">Cysteine-rich CPXCG</fullName>
    </submittedName>
</protein>
<dbReference type="RefSeq" id="WP_092998284.1">
    <property type="nucleotide sequence ID" value="NZ_FMWD01000009.1"/>
</dbReference>
<dbReference type="PIRSF" id="PIRSF037225">
    <property type="entry name" value="UCP037225"/>
    <property type="match status" value="1"/>
</dbReference>
<proteinExistence type="predicted"/>